<proteinExistence type="predicted"/>
<keyword evidence="2" id="KW-1185">Reference proteome</keyword>
<name>A0A4R7JK22_9GAMM</name>
<dbReference type="Proteomes" id="UP000295830">
    <property type="component" value="Unassembled WGS sequence"/>
</dbReference>
<sequence>MLTLVAVTPVQAAGPHNPDFDQPPELNLDTFMVPLPNEAVSLRVGHHQAASQGLLFEGSANWGVSADAKLDAINSDLSLFGVHAAGGGNAGRGVSLSDGSDYFTGGNFQARVPVPWMGLNLSASYVMGRESEVDTFGGHQFGRAVGQGVGYSLGLESTWFRDQVRLDLERALTRFARDSVKDHESLDDKAYSAALIYAPDLGSLPLDWEIGAESLNVGPQFRSPANQGLSRNRSLDRIFTRIRPGSNWSLGYSYQEHGAGGENDRHRTQGDEVFADLTLRFSDRFRIKPYAQFEREYNRQFQSTAYHSLLSLTLDAWLIPGSLFYRNTVRVDERRSPLDSGFGGDRRRRYVASEFKWHALKPSRQRLGFDINLSLSADEVETERESHSGLNNYKLRLSISSSRF</sequence>
<organism evidence="1 2">
    <name type="scientific">Halospina denitrificans</name>
    <dbReference type="NCBI Taxonomy" id="332522"/>
    <lineage>
        <taxon>Bacteria</taxon>
        <taxon>Pseudomonadati</taxon>
        <taxon>Pseudomonadota</taxon>
        <taxon>Gammaproteobacteria</taxon>
        <taxon>Halospina</taxon>
    </lineage>
</organism>
<evidence type="ECO:0000313" key="1">
    <source>
        <dbReference type="EMBL" id="TDT37776.1"/>
    </source>
</evidence>
<dbReference type="AlphaFoldDB" id="A0A4R7JK22"/>
<comment type="caution">
    <text evidence="1">The sequence shown here is derived from an EMBL/GenBank/DDBJ whole genome shotgun (WGS) entry which is preliminary data.</text>
</comment>
<reference evidence="1 2" key="1">
    <citation type="submission" date="2019-03" db="EMBL/GenBank/DDBJ databases">
        <title>Genomic Encyclopedia of Type Strains, Phase IV (KMG-IV): sequencing the most valuable type-strain genomes for metagenomic binning, comparative biology and taxonomic classification.</title>
        <authorList>
            <person name="Goeker M."/>
        </authorList>
    </citation>
    <scope>NUCLEOTIDE SEQUENCE [LARGE SCALE GENOMIC DNA]</scope>
    <source>
        <strain evidence="1 2">DSM 15505</strain>
    </source>
</reference>
<evidence type="ECO:0008006" key="3">
    <source>
        <dbReference type="Google" id="ProtNLM"/>
    </source>
</evidence>
<dbReference type="EMBL" id="SOAX01000007">
    <property type="protein sequence ID" value="TDT37776.1"/>
    <property type="molecule type" value="Genomic_DNA"/>
</dbReference>
<evidence type="ECO:0000313" key="2">
    <source>
        <dbReference type="Proteomes" id="UP000295830"/>
    </source>
</evidence>
<protein>
    <recommendedName>
        <fullName evidence="3">Beta-barrel porin 2</fullName>
    </recommendedName>
</protein>
<gene>
    <name evidence="1" type="ORF">DES49_2736</name>
</gene>
<accession>A0A4R7JK22</accession>